<dbReference type="RefSeq" id="XP_005644599.1">
    <property type="nucleotide sequence ID" value="XM_005644542.1"/>
</dbReference>
<dbReference type="OrthoDB" id="3527108at2759"/>
<accession>I0YNT6</accession>
<gene>
    <name evidence="2" type="ORF">COCSUDRAFT_44028</name>
</gene>
<dbReference type="Proteomes" id="UP000007264">
    <property type="component" value="Unassembled WGS sequence"/>
</dbReference>
<organism evidence="2 3">
    <name type="scientific">Coccomyxa subellipsoidea (strain C-169)</name>
    <name type="common">Green microalga</name>
    <dbReference type="NCBI Taxonomy" id="574566"/>
    <lineage>
        <taxon>Eukaryota</taxon>
        <taxon>Viridiplantae</taxon>
        <taxon>Chlorophyta</taxon>
        <taxon>core chlorophytes</taxon>
        <taxon>Trebouxiophyceae</taxon>
        <taxon>Trebouxiophyceae incertae sedis</taxon>
        <taxon>Coccomyxaceae</taxon>
        <taxon>Coccomyxa</taxon>
        <taxon>Coccomyxa subellipsoidea</taxon>
    </lineage>
</organism>
<dbReference type="STRING" id="574566.I0YNT6"/>
<reference evidence="2 3" key="1">
    <citation type="journal article" date="2012" name="Genome Biol.">
        <title>The genome of the polar eukaryotic microalga coccomyxa subellipsoidea reveals traits of cold adaptation.</title>
        <authorList>
            <person name="Blanc G."/>
            <person name="Agarkova I."/>
            <person name="Grimwood J."/>
            <person name="Kuo A."/>
            <person name="Brueggeman A."/>
            <person name="Dunigan D."/>
            <person name="Gurnon J."/>
            <person name="Ladunga I."/>
            <person name="Lindquist E."/>
            <person name="Lucas S."/>
            <person name="Pangilinan J."/>
            <person name="Proschold T."/>
            <person name="Salamov A."/>
            <person name="Schmutz J."/>
            <person name="Weeks D."/>
            <person name="Yamada T."/>
            <person name="Claverie J.M."/>
            <person name="Grigoriev I."/>
            <person name="Van Etten J."/>
            <person name="Lomsadze A."/>
            <person name="Borodovsky M."/>
        </authorList>
    </citation>
    <scope>NUCLEOTIDE SEQUENCE [LARGE SCALE GENOMIC DNA]</scope>
    <source>
        <strain evidence="2 3">C-169</strain>
    </source>
</reference>
<evidence type="ECO:0000313" key="3">
    <source>
        <dbReference type="Proteomes" id="UP000007264"/>
    </source>
</evidence>
<evidence type="ECO:0008006" key="4">
    <source>
        <dbReference type="Google" id="ProtNLM"/>
    </source>
</evidence>
<dbReference type="EMBL" id="AGSI01000016">
    <property type="protein sequence ID" value="EIE20055.1"/>
    <property type="molecule type" value="Genomic_DNA"/>
</dbReference>
<comment type="caution">
    <text evidence="2">The sequence shown here is derived from an EMBL/GenBank/DDBJ whole genome shotgun (WGS) entry which is preliminary data.</text>
</comment>
<dbReference type="AlphaFoldDB" id="I0YNT6"/>
<protein>
    <recommendedName>
        <fullName evidence="4">Nucleotide-diphospho-sugar transferase domain-containing protein</fullName>
    </recommendedName>
</protein>
<keyword evidence="3" id="KW-1185">Reference proteome</keyword>
<sequence length="288" mass="32591">MFEFATANGGEERRQGSSSPKYTEQVQLYLLFSQPASSCDGLASCSAAVPPPELQAAGGVDIAAVQAAMPAIVRRDGGLPFPDHHFAVFIIFSWNYEIFWTSLQTYLAAGWGKRIIIIDNSPNRLILNDPGVSELVGEVISTRVQLTFSQAQNMIGDIAVERNYTFFFWGHSDVMACMERVIEERPKWGVVFFHYDWFSATRTEVAREFKYDTFITMYKSDCDYYPRVRQKWRTLNHGSVCKDCGVKVVDMKRGLKLPLHDYERTKAILEGVRPPVHCPVCACPTHNL</sequence>
<evidence type="ECO:0000313" key="2">
    <source>
        <dbReference type="EMBL" id="EIE20055.1"/>
    </source>
</evidence>
<evidence type="ECO:0000256" key="1">
    <source>
        <dbReference type="SAM" id="MobiDB-lite"/>
    </source>
</evidence>
<dbReference type="eggNOG" id="ENOG502QRTD">
    <property type="taxonomic scope" value="Eukaryota"/>
</dbReference>
<dbReference type="GeneID" id="17038031"/>
<feature type="region of interest" description="Disordered" evidence="1">
    <location>
        <begin position="1"/>
        <end position="20"/>
    </location>
</feature>
<proteinExistence type="predicted"/>
<dbReference type="KEGG" id="csl:COCSUDRAFT_44028"/>
<name>I0YNT6_COCSC</name>